<keyword evidence="2" id="KW-0732">Signal</keyword>
<reference evidence="4" key="2">
    <citation type="submission" date="2016-04" db="EMBL/GenBank/DDBJ databases">
        <title>First Complete Genome Sequence of a Subdivision 6 Acidobacterium.</title>
        <authorList>
            <person name="Huang S."/>
            <person name="Vieira S."/>
            <person name="Bunk B."/>
            <person name="Riedel T."/>
            <person name="Sproeer C."/>
            <person name="Overmann J."/>
        </authorList>
    </citation>
    <scope>NUCLEOTIDE SEQUENCE [LARGE SCALE GENOMIC DNA]</scope>
    <source>
        <strain evidence="4">DSM 100886 HEG_-6_39</strain>
    </source>
</reference>
<evidence type="ECO:0000313" key="4">
    <source>
        <dbReference type="Proteomes" id="UP000076079"/>
    </source>
</evidence>
<dbReference type="STRING" id="1855912.LuPra_03217"/>
<keyword evidence="4" id="KW-1185">Reference proteome</keyword>
<evidence type="ECO:0000313" key="3">
    <source>
        <dbReference type="EMBL" id="AMY09990.1"/>
    </source>
</evidence>
<dbReference type="PANTHER" id="PTHR36842">
    <property type="entry name" value="PROTEIN TOLB HOMOLOG"/>
    <property type="match status" value="1"/>
</dbReference>
<reference evidence="3 4" key="1">
    <citation type="journal article" date="2016" name="Genome Announc.">
        <title>First Complete Genome Sequence of a Subdivision 6 Acidobacterium Strain.</title>
        <authorList>
            <person name="Huang S."/>
            <person name="Vieira S."/>
            <person name="Bunk B."/>
            <person name="Riedel T."/>
            <person name="Sproer C."/>
            <person name="Overmann J."/>
        </authorList>
    </citation>
    <scope>NUCLEOTIDE SEQUENCE [LARGE SCALE GENOMIC DNA]</scope>
    <source>
        <strain evidence="4">DSM 100886 HEG_-6_39</strain>
    </source>
</reference>
<dbReference type="SUPFAM" id="SSF82171">
    <property type="entry name" value="DPP6 N-terminal domain-like"/>
    <property type="match status" value="1"/>
</dbReference>
<dbReference type="PATRIC" id="fig|1813736.3.peg.3420"/>
<dbReference type="Gene3D" id="2.120.10.30">
    <property type="entry name" value="TolB, C-terminal domain"/>
    <property type="match status" value="1"/>
</dbReference>
<dbReference type="AlphaFoldDB" id="A0A143PPC7"/>
<feature type="chain" id="PRO_5007511771" evidence="2">
    <location>
        <begin position="21"/>
        <end position="319"/>
    </location>
</feature>
<evidence type="ECO:0000256" key="1">
    <source>
        <dbReference type="ARBA" id="ARBA00009820"/>
    </source>
</evidence>
<proteinExistence type="inferred from homology"/>
<dbReference type="OrthoDB" id="108903at2"/>
<feature type="signal peptide" evidence="2">
    <location>
        <begin position="1"/>
        <end position="20"/>
    </location>
</feature>
<dbReference type="Proteomes" id="UP000076079">
    <property type="component" value="Chromosome"/>
</dbReference>
<dbReference type="InterPro" id="IPR011659">
    <property type="entry name" value="WD40"/>
</dbReference>
<comment type="similarity">
    <text evidence="1">Belongs to the TolB family.</text>
</comment>
<organism evidence="3 4">
    <name type="scientific">Luteitalea pratensis</name>
    <dbReference type="NCBI Taxonomy" id="1855912"/>
    <lineage>
        <taxon>Bacteria</taxon>
        <taxon>Pseudomonadati</taxon>
        <taxon>Acidobacteriota</taxon>
        <taxon>Vicinamibacteria</taxon>
        <taxon>Vicinamibacterales</taxon>
        <taxon>Vicinamibacteraceae</taxon>
        <taxon>Luteitalea</taxon>
    </lineage>
</organism>
<dbReference type="PANTHER" id="PTHR36842:SF1">
    <property type="entry name" value="PROTEIN TOLB"/>
    <property type="match status" value="1"/>
</dbReference>
<evidence type="ECO:0000256" key="2">
    <source>
        <dbReference type="SAM" id="SignalP"/>
    </source>
</evidence>
<dbReference type="InterPro" id="IPR011042">
    <property type="entry name" value="6-blade_b-propeller_TolB-like"/>
</dbReference>
<dbReference type="KEGG" id="abac:LuPra_03217"/>
<dbReference type="EMBL" id="CP015136">
    <property type="protein sequence ID" value="AMY09990.1"/>
    <property type="molecule type" value="Genomic_DNA"/>
</dbReference>
<gene>
    <name evidence="3" type="ORF">LuPra_03217</name>
</gene>
<dbReference type="RefSeq" id="WP_110171680.1">
    <property type="nucleotide sequence ID" value="NZ_CP015136.1"/>
</dbReference>
<dbReference type="Pfam" id="PF07676">
    <property type="entry name" value="PD40"/>
    <property type="match status" value="4"/>
</dbReference>
<protein>
    <submittedName>
        <fullName evidence="3">Translocation protein TolB</fullName>
    </submittedName>
</protein>
<name>A0A143PPC7_LUTPR</name>
<accession>A0A143PPC7</accession>
<sequence length="319" mass="34490" precursor="true">MRARILLLAALFASPCVVSGQAPPAGSAPAAVVAPPAPQPPPPLYESRLEIVDVSSGARTVVHRSPVRFEAPNWSRDGRHLLINQQGSLYRIPAEGGSPVKLDIGDVEGCNNDHGYSPDGTLVAISCRPSSSVYVVAAGGGAPRLLTPLTPSYWHGWSPDGRTLAYVGSRDGEFDIYTMPIDGGPETRLTQAKGLDDGPDYTPDGQWIYFNSVRTGTMRIWRMRPDGSAQQQVTFDQRYADWFPHPSPDGKWLVFVSFDAAVEGHPPYKDVALRLMALDTPGAAPRVLLELFGGQGTINVPSWSPDSRRFAFVSWGKAP</sequence>